<feature type="non-terminal residue" evidence="3">
    <location>
        <position position="457"/>
    </location>
</feature>
<feature type="domain" description="BTB" evidence="1">
    <location>
        <begin position="163"/>
        <end position="230"/>
    </location>
</feature>
<dbReference type="SUPFAM" id="SSF49599">
    <property type="entry name" value="TRAF domain-like"/>
    <property type="match status" value="1"/>
</dbReference>
<reference evidence="4" key="1">
    <citation type="submission" date="2022-10" db="EMBL/GenBank/DDBJ databases">
        <title>Genome assembly of Pristionchus species.</title>
        <authorList>
            <person name="Yoshida K."/>
            <person name="Sommer R.J."/>
        </authorList>
    </citation>
    <scope>NUCLEOTIDE SEQUENCE [LARGE SCALE GENOMIC DNA]</scope>
    <source>
        <strain evidence="4">RS5460</strain>
    </source>
</reference>
<dbReference type="PANTHER" id="PTHR47022">
    <property type="entry name" value="BTB AND MATH DOMAIN-CONTAINING PROTEIN 36-RELATED"/>
    <property type="match status" value="1"/>
</dbReference>
<dbReference type="InterPro" id="IPR011333">
    <property type="entry name" value="SKP1/BTB/POZ_sf"/>
</dbReference>
<dbReference type="Pfam" id="PF00651">
    <property type="entry name" value="BTB"/>
    <property type="match status" value="1"/>
</dbReference>
<protein>
    <recommendedName>
        <fullName evidence="5">BTB domain-containing protein</fullName>
    </recommendedName>
</protein>
<evidence type="ECO:0000259" key="2">
    <source>
        <dbReference type="PROSITE" id="PS50144"/>
    </source>
</evidence>
<dbReference type="SUPFAM" id="SSF54695">
    <property type="entry name" value="POZ domain"/>
    <property type="match status" value="1"/>
</dbReference>
<dbReference type="SMART" id="SM00225">
    <property type="entry name" value="BTB"/>
    <property type="match status" value="1"/>
</dbReference>
<dbReference type="PROSITE" id="PS50097">
    <property type="entry name" value="BTB"/>
    <property type="match status" value="1"/>
</dbReference>
<accession>A0AAN5D3M2</accession>
<evidence type="ECO:0008006" key="5">
    <source>
        <dbReference type="Google" id="ProtNLM"/>
    </source>
</evidence>
<feature type="non-terminal residue" evidence="3">
    <location>
        <position position="1"/>
    </location>
</feature>
<dbReference type="InterPro" id="IPR008974">
    <property type="entry name" value="TRAF-like"/>
</dbReference>
<keyword evidence="4" id="KW-1185">Reference proteome</keyword>
<dbReference type="CDD" id="cd00121">
    <property type="entry name" value="MATH"/>
    <property type="match status" value="1"/>
</dbReference>
<dbReference type="Proteomes" id="UP001328107">
    <property type="component" value="Unassembled WGS sequence"/>
</dbReference>
<dbReference type="Gene3D" id="2.60.210.10">
    <property type="entry name" value="Apoptosis, Tumor Necrosis Factor Receptor Associated Protein 2, Chain A"/>
    <property type="match status" value="1"/>
</dbReference>
<dbReference type="CDD" id="cd18186">
    <property type="entry name" value="BTB_POZ_ZBTB_KLHL-like"/>
    <property type="match status" value="1"/>
</dbReference>
<organism evidence="3 4">
    <name type="scientific">Pristionchus mayeri</name>
    <dbReference type="NCBI Taxonomy" id="1317129"/>
    <lineage>
        <taxon>Eukaryota</taxon>
        <taxon>Metazoa</taxon>
        <taxon>Ecdysozoa</taxon>
        <taxon>Nematoda</taxon>
        <taxon>Chromadorea</taxon>
        <taxon>Rhabditida</taxon>
        <taxon>Rhabditina</taxon>
        <taxon>Diplogasteromorpha</taxon>
        <taxon>Diplogasteroidea</taxon>
        <taxon>Neodiplogasteridae</taxon>
        <taxon>Pristionchus</taxon>
    </lineage>
</organism>
<dbReference type="EMBL" id="BTRK01000005">
    <property type="protein sequence ID" value="GMR55120.1"/>
    <property type="molecule type" value="Genomic_DNA"/>
</dbReference>
<evidence type="ECO:0000313" key="4">
    <source>
        <dbReference type="Proteomes" id="UP001328107"/>
    </source>
</evidence>
<comment type="caution">
    <text evidence="3">The sequence shown here is derived from an EMBL/GenBank/DDBJ whole genome shotgun (WGS) entry which is preliminary data.</text>
</comment>
<dbReference type="PANTHER" id="PTHR47022:SF1">
    <property type="entry name" value="BTB AND MATH DOMAIN-CONTAINING PROTEIN 36-RELATED"/>
    <property type="match status" value="1"/>
</dbReference>
<evidence type="ECO:0000313" key="3">
    <source>
        <dbReference type="EMBL" id="GMR55120.1"/>
    </source>
</evidence>
<dbReference type="InterPro" id="IPR000210">
    <property type="entry name" value="BTB/POZ_dom"/>
</dbReference>
<evidence type="ECO:0000259" key="1">
    <source>
        <dbReference type="PROSITE" id="PS50097"/>
    </source>
</evidence>
<dbReference type="InterPro" id="IPR002083">
    <property type="entry name" value="MATH/TRAF_dom"/>
</dbReference>
<dbReference type="SMART" id="SM00061">
    <property type="entry name" value="MATH"/>
    <property type="match status" value="1"/>
</dbReference>
<gene>
    <name evidence="3" type="ORF">PMAYCL1PPCAC_25315</name>
</gene>
<dbReference type="Pfam" id="PF22486">
    <property type="entry name" value="MATH_2"/>
    <property type="match status" value="1"/>
</dbReference>
<dbReference type="PROSITE" id="PS50144">
    <property type="entry name" value="MATH"/>
    <property type="match status" value="1"/>
</dbReference>
<dbReference type="Gene3D" id="3.30.710.10">
    <property type="entry name" value="Potassium Channel Kv1.1, Chain A"/>
    <property type="match status" value="1"/>
</dbReference>
<feature type="domain" description="MATH" evidence="2">
    <location>
        <begin position="21"/>
        <end position="141"/>
    </location>
</feature>
<name>A0AAN5D3M2_9BILA</name>
<dbReference type="AlphaFoldDB" id="A0AAN5D3M2"/>
<sequence length="457" mass="52371">RMSPPRKKAKEDKLVGPQTGNAAYIIRFKAYLNKITACGVFSNEIEVRGLRWKLYLKKKKSHLGVYLVHRTYQSTPWSVDISAQFKLLCKNEEQHREIELNETFRNVNARCGFAEFIPWKELIDKNKGFRYKNTINIEAQFTLSNIIGISPVIDCTNPDEQLHDVAFVIDGEKLYASKKVLAIHSPVFKAMLFGNFAEREKKEIVLNDVDRESFLLILKLLYDPTYNIKDDIILLKSLLALADRYDIKVVFDRVEEVLVDLKSFSPIQKVLFADNHDSCRFVKLPMKALQGILDDLIDAKSKKRYERKLLASEEFIQLSDAAKAECDEVFERHYKDLECPEYNRQEGGRTELKEGVNLIEGCEKQNLVASGCFQSQFDMYGEDTEGILGRLCSATGENYIGGLMWSLDAKCDVLPHADGKNRLLVSLMLVVNEDRPTKFDWKAEGIMEISAYFLDTG</sequence>
<proteinExistence type="predicted"/>